<accession>A0A6B2M230</accession>
<keyword evidence="2 4" id="KW-1133">Transmembrane helix</keyword>
<dbReference type="GO" id="GO:0022857">
    <property type="term" value="F:transmembrane transporter activity"/>
    <property type="evidence" value="ECO:0007669"/>
    <property type="project" value="InterPro"/>
</dbReference>
<evidence type="ECO:0000313" key="6">
    <source>
        <dbReference type="Proteomes" id="UP000478417"/>
    </source>
</evidence>
<evidence type="ECO:0000313" key="5">
    <source>
        <dbReference type="EMBL" id="NDV62436.1"/>
    </source>
</evidence>
<dbReference type="Proteomes" id="UP000478417">
    <property type="component" value="Unassembled WGS sequence"/>
</dbReference>
<dbReference type="PANTHER" id="PTHR23530">
    <property type="entry name" value="TRANSPORT PROTEIN-RELATED"/>
    <property type="match status" value="1"/>
</dbReference>
<dbReference type="SUPFAM" id="SSF103473">
    <property type="entry name" value="MFS general substrate transporter"/>
    <property type="match status" value="1"/>
</dbReference>
<feature type="transmembrane region" description="Helical" evidence="4">
    <location>
        <begin position="384"/>
        <end position="404"/>
    </location>
</feature>
<keyword evidence="3 4" id="KW-0472">Membrane</keyword>
<keyword evidence="1 4" id="KW-0812">Transmembrane</keyword>
<proteinExistence type="predicted"/>
<dbReference type="PANTHER" id="PTHR23530:SF1">
    <property type="entry name" value="PERMEASE, MAJOR FACILITATOR SUPERFAMILY-RELATED"/>
    <property type="match status" value="1"/>
</dbReference>
<name>A0A6B2M230_9BACT</name>
<evidence type="ECO:0000256" key="4">
    <source>
        <dbReference type="SAM" id="Phobius"/>
    </source>
</evidence>
<keyword evidence="6" id="KW-1185">Reference proteome</keyword>
<dbReference type="InterPro" id="IPR036259">
    <property type="entry name" value="MFS_trans_sf"/>
</dbReference>
<dbReference type="InterPro" id="IPR053160">
    <property type="entry name" value="MFS_DHA3_Transporter"/>
</dbReference>
<feature type="transmembrane region" description="Helical" evidence="4">
    <location>
        <begin position="320"/>
        <end position="353"/>
    </location>
</feature>
<sequence length="465" mass="52000">MTRSDGPAPEILEGNLRRFIWFRLFFNARFYYPVFTILYLDYGLSLEQFAILNLIWALTIVLAEVPSGALADLIGRKRLLVFAAFLMFIEMGLLTVVPIGTSTLLFVVFLINRIFSGLAEAAASGADEALAYDSLKALGREKDWPHLLEKTTRVVSIGFFVTMITGALSYDEQVMNTFLGFLNKDWELQKETIIRFPIILCLATSCIVIFTTLGMREIEPTGEQAPKAERLGWRVIIKPFKQILAAAGWTLNHRFVLFVILAALAIDSVARQFVVLASEYYRIIDIPPAWFGFIGAGMSLLGIVNARISRYLVTHHSPFFNYLVLSAILLVGLTGILFTIPWFGVFFAIGAFAMMGMVNYQSSYYINREVDSSKRATVLSFRGLALNLGLGLASLFYTGLIAALKAREEAGLSPEALQESVFIDSLKAFPVYFLFLFALVIVFGRMFIRRSQLCFQVGNESKSPS</sequence>
<dbReference type="Gene3D" id="1.20.1250.20">
    <property type="entry name" value="MFS general substrate transporter like domains"/>
    <property type="match status" value="1"/>
</dbReference>
<evidence type="ECO:0000256" key="3">
    <source>
        <dbReference type="ARBA" id="ARBA00023136"/>
    </source>
</evidence>
<protein>
    <submittedName>
        <fullName evidence="5">MFS transporter</fullName>
    </submittedName>
</protein>
<dbReference type="Pfam" id="PF07690">
    <property type="entry name" value="MFS_1"/>
    <property type="match status" value="1"/>
</dbReference>
<reference evidence="5 6" key="1">
    <citation type="submission" date="2020-02" db="EMBL/GenBank/DDBJ databases">
        <title>Albibacoteraceae fam. nov., the first described family within the subdivision 4 Verrucomicrobia.</title>
        <authorList>
            <person name="Xi F."/>
        </authorList>
    </citation>
    <scope>NUCLEOTIDE SEQUENCE [LARGE SCALE GENOMIC DNA]</scope>
    <source>
        <strain evidence="5 6">CK1056</strain>
    </source>
</reference>
<comment type="caution">
    <text evidence="5">The sequence shown here is derived from an EMBL/GenBank/DDBJ whole genome shotgun (WGS) entry which is preliminary data.</text>
</comment>
<dbReference type="EMBL" id="JAAGNX010000002">
    <property type="protein sequence ID" value="NDV62436.1"/>
    <property type="molecule type" value="Genomic_DNA"/>
</dbReference>
<evidence type="ECO:0000256" key="1">
    <source>
        <dbReference type="ARBA" id="ARBA00022692"/>
    </source>
</evidence>
<dbReference type="RefSeq" id="WP_163964308.1">
    <property type="nucleotide sequence ID" value="NZ_JAAGNX010000002.1"/>
</dbReference>
<dbReference type="AlphaFoldDB" id="A0A6B2M230"/>
<feature type="transmembrane region" description="Helical" evidence="4">
    <location>
        <begin position="46"/>
        <end position="67"/>
    </location>
</feature>
<feature type="transmembrane region" description="Helical" evidence="4">
    <location>
        <begin position="192"/>
        <end position="213"/>
    </location>
</feature>
<gene>
    <name evidence="5" type="ORF">G0Q06_08240</name>
</gene>
<dbReference type="InterPro" id="IPR011701">
    <property type="entry name" value="MFS"/>
</dbReference>
<feature type="transmembrane region" description="Helical" evidence="4">
    <location>
        <begin position="255"/>
        <end position="277"/>
    </location>
</feature>
<feature type="transmembrane region" description="Helical" evidence="4">
    <location>
        <begin position="289"/>
        <end position="308"/>
    </location>
</feature>
<feature type="transmembrane region" description="Helical" evidence="4">
    <location>
        <begin position="429"/>
        <end position="448"/>
    </location>
</feature>
<organism evidence="5 6">
    <name type="scientific">Oceanipulchritudo coccoides</name>
    <dbReference type="NCBI Taxonomy" id="2706888"/>
    <lineage>
        <taxon>Bacteria</taxon>
        <taxon>Pseudomonadati</taxon>
        <taxon>Verrucomicrobiota</taxon>
        <taxon>Opitutia</taxon>
        <taxon>Puniceicoccales</taxon>
        <taxon>Oceanipulchritudinaceae</taxon>
        <taxon>Oceanipulchritudo</taxon>
    </lineage>
</organism>
<dbReference type="CDD" id="cd06174">
    <property type="entry name" value="MFS"/>
    <property type="match status" value="1"/>
</dbReference>
<feature type="transmembrane region" description="Helical" evidence="4">
    <location>
        <begin position="79"/>
        <end position="111"/>
    </location>
</feature>
<feature type="transmembrane region" description="Helical" evidence="4">
    <location>
        <begin position="20"/>
        <end position="40"/>
    </location>
</feature>
<evidence type="ECO:0000256" key="2">
    <source>
        <dbReference type="ARBA" id="ARBA00022989"/>
    </source>
</evidence>